<dbReference type="Proteomes" id="UP000310158">
    <property type="component" value="Unassembled WGS sequence"/>
</dbReference>
<sequence length="298" mass="32761">MLGLTGTSQSSGNISNNLTPFDESRPFKLTESPNPKWKIGDGLPGNTPLTEAWKEDAEQGWKSWDMDNTPSGDANKLLTSAIIPRPIAFISTLSSSGVPNLAPFSHFSMVRLRSMNQNNEAKLNKSKQISHNPPMISVAFTLSTRVPKDTRENIIATKEFVVSLISEPFVEAANMTAVESPEDLDEFIAAGLTKEPSVLIKPPRVKESAVSFECELYLSHDIYPDNATDPSTTVVLGRIKYAHVRQAVLQQDGLSVDPARLRAVSRLGGSTYGRVSEAFDLKRPSWEAVKQEMGERMN</sequence>
<dbReference type="OrthoDB" id="10250990at2759"/>
<dbReference type="AlphaFoldDB" id="A0A4S4M170"/>
<evidence type="ECO:0000313" key="7">
    <source>
        <dbReference type="EMBL" id="THH18789.1"/>
    </source>
</evidence>
<dbReference type="EMBL" id="SGPL01000064">
    <property type="protein sequence ID" value="THH18789.1"/>
    <property type="molecule type" value="Genomic_DNA"/>
</dbReference>
<dbReference type="Gene3D" id="2.30.110.10">
    <property type="entry name" value="Electron Transport, Fmn-binding Protein, Chain A"/>
    <property type="match status" value="1"/>
</dbReference>
<evidence type="ECO:0000256" key="1">
    <source>
        <dbReference type="ARBA" id="ARBA00001917"/>
    </source>
</evidence>
<keyword evidence="2" id="KW-0285">Flavoprotein</keyword>
<organism evidence="7 8">
    <name type="scientific">Bondarzewia mesenterica</name>
    <dbReference type="NCBI Taxonomy" id="1095465"/>
    <lineage>
        <taxon>Eukaryota</taxon>
        <taxon>Fungi</taxon>
        <taxon>Dikarya</taxon>
        <taxon>Basidiomycota</taxon>
        <taxon>Agaricomycotina</taxon>
        <taxon>Agaricomycetes</taxon>
        <taxon>Russulales</taxon>
        <taxon>Bondarzewiaceae</taxon>
        <taxon>Bondarzewia</taxon>
    </lineage>
</organism>
<evidence type="ECO:0000256" key="5">
    <source>
        <dbReference type="SAM" id="MobiDB-lite"/>
    </source>
</evidence>
<feature type="domain" description="Flavin reductase like" evidence="6">
    <location>
        <begin position="80"/>
        <end position="254"/>
    </location>
</feature>
<evidence type="ECO:0000256" key="2">
    <source>
        <dbReference type="ARBA" id="ARBA00022630"/>
    </source>
</evidence>
<keyword evidence="3" id="KW-0288">FMN</keyword>
<dbReference type="GO" id="GO:0010181">
    <property type="term" value="F:FMN binding"/>
    <property type="evidence" value="ECO:0007669"/>
    <property type="project" value="InterPro"/>
</dbReference>
<evidence type="ECO:0000259" key="6">
    <source>
        <dbReference type="SMART" id="SM00903"/>
    </source>
</evidence>
<keyword evidence="8" id="KW-1185">Reference proteome</keyword>
<comment type="caution">
    <text evidence="7">The sequence shown here is derived from an EMBL/GenBank/DDBJ whole genome shotgun (WGS) entry which is preliminary data.</text>
</comment>
<reference evidence="7 8" key="1">
    <citation type="submission" date="2019-02" db="EMBL/GenBank/DDBJ databases">
        <title>Genome sequencing of the rare red list fungi Bondarzewia mesenterica.</title>
        <authorList>
            <person name="Buettner E."/>
            <person name="Kellner H."/>
        </authorList>
    </citation>
    <scope>NUCLEOTIDE SEQUENCE [LARGE SCALE GENOMIC DNA]</scope>
    <source>
        <strain evidence="7 8">DSM 108281</strain>
    </source>
</reference>
<name>A0A4S4M170_9AGAM</name>
<dbReference type="PANTHER" id="PTHR33798">
    <property type="entry name" value="FLAVOPROTEIN OXYGENASE"/>
    <property type="match status" value="1"/>
</dbReference>
<gene>
    <name evidence="7" type="ORF">EW146_g2257</name>
</gene>
<proteinExistence type="inferred from homology"/>
<dbReference type="SUPFAM" id="SSF50475">
    <property type="entry name" value="FMN-binding split barrel"/>
    <property type="match status" value="1"/>
</dbReference>
<feature type="region of interest" description="Disordered" evidence="5">
    <location>
        <begin position="1"/>
        <end position="46"/>
    </location>
</feature>
<evidence type="ECO:0000256" key="4">
    <source>
        <dbReference type="ARBA" id="ARBA00038054"/>
    </source>
</evidence>
<dbReference type="InterPro" id="IPR002563">
    <property type="entry name" value="Flavin_Rdtase-like_dom"/>
</dbReference>
<dbReference type="Pfam" id="PF01613">
    <property type="entry name" value="Flavin_Reduct"/>
    <property type="match status" value="1"/>
</dbReference>
<evidence type="ECO:0000313" key="8">
    <source>
        <dbReference type="Proteomes" id="UP000310158"/>
    </source>
</evidence>
<comment type="similarity">
    <text evidence="4">Belongs to the flavoredoxin family.</text>
</comment>
<evidence type="ECO:0000256" key="3">
    <source>
        <dbReference type="ARBA" id="ARBA00022643"/>
    </source>
</evidence>
<protein>
    <recommendedName>
        <fullName evidence="6">Flavin reductase like domain-containing protein</fullName>
    </recommendedName>
</protein>
<accession>A0A4S4M170</accession>
<feature type="compositionally biased region" description="Polar residues" evidence="5">
    <location>
        <begin position="1"/>
        <end position="19"/>
    </location>
</feature>
<comment type="cofactor">
    <cofactor evidence="1">
        <name>FMN</name>
        <dbReference type="ChEBI" id="CHEBI:58210"/>
    </cofactor>
</comment>
<dbReference type="InterPro" id="IPR012349">
    <property type="entry name" value="Split_barrel_FMN-bd"/>
</dbReference>
<dbReference type="PANTHER" id="PTHR33798:SF5">
    <property type="entry name" value="FLAVIN REDUCTASE LIKE DOMAIN-CONTAINING PROTEIN"/>
    <property type="match status" value="1"/>
</dbReference>
<dbReference type="SMART" id="SM00903">
    <property type="entry name" value="Flavin_Reduct"/>
    <property type="match status" value="1"/>
</dbReference>